<accession>A0A1W1YA11</accession>
<feature type="compositionally biased region" description="Basic and acidic residues" evidence="3">
    <location>
        <begin position="378"/>
        <end position="392"/>
    </location>
</feature>
<feature type="domain" description="M23ase beta-sheet core" evidence="5">
    <location>
        <begin position="438"/>
        <end position="529"/>
    </location>
</feature>
<dbReference type="Gene3D" id="6.10.250.3150">
    <property type="match status" value="1"/>
</dbReference>
<dbReference type="RefSeq" id="WP_084015388.1">
    <property type="nucleotide sequence ID" value="NZ_FWXS01000001.1"/>
</dbReference>
<feature type="compositionally biased region" description="Polar residues" evidence="3">
    <location>
        <begin position="393"/>
        <end position="407"/>
    </location>
</feature>
<dbReference type="Gene3D" id="2.70.70.10">
    <property type="entry name" value="Glucose Permease (Domain IIA)"/>
    <property type="match status" value="1"/>
</dbReference>
<feature type="coiled-coil region" evidence="2">
    <location>
        <begin position="24"/>
        <end position="58"/>
    </location>
</feature>
<dbReference type="SUPFAM" id="SSF51261">
    <property type="entry name" value="Duplicated hybrid motif"/>
    <property type="match status" value="1"/>
</dbReference>
<dbReference type="EMBL" id="FWXS01000001">
    <property type="protein sequence ID" value="SMC33070.1"/>
    <property type="molecule type" value="Genomic_DNA"/>
</dbReference>
<feature type="coiled-coil region" evidence="2">
    <location>
        <begin position="167"/>
        <end position="231"/>
    </location>
</feature>
<dbReference type="GO" id="GO:0004222">
    <property type="term" value="F:metalloendopeptidase activity"/>
    <property type="evidence" value="ECO:0007669"/>
    <property type="project" value="TreeGrafter"/>
</dbReference>
<keyword evidence="7" id="KW-1185">Reference proteome</keyword>
<keyword evidence="1 4" id="KW-0732">Signal</keyword>
<feature type="compositionally biased region" description="Low complexity" evidence="3">
    <location>
        <begin position="365"/>
        <end position="376"/>
    </location>
</feature>
<evidence type="ECO:0000313" key="6">
    <source>
        <dbReference type="EMBL" id="SMC33070.1"/>
    </source>
</evidence>
<dbReference type="InterPro" id="IPR016047">
    <property type="entry name" value="M23ase_b-sheet_dom"/>
</dbReference>
<dbReference type="OrthoDB" id="9815884at2"/>
<dbReference type="InterPro" id="IPR011055">
    <property type="entry name" value="Dup_hybrid_motif"/>
</dbReference>
<dbReference type="PANTHER" id="PTHR21666">
    <property type="entry name" value="PEPTIDASE-RELATED"/>
    <property type="match status" value="1"/>
</dbReference>
<dbReference type="PANTHER" id="PTHR21666:SF289">
    <property type="entry name" value="L-ALA--D-GLU ENDOPEPTIDASE"/>
    <property type="match status" value="1"/>
</dbReference>
<feature type="signal peptide" evidence="4">
    <location>
        <begin position="1"/>
        <end position="20"/>
    </location>
</feature>
<dbReference type="STRING" id="1434700.SAMN06296427_101174"/>
<dbReference type="Pfam" id="PF01551">
    <property type="entry name" value="Peptidase_M23"/>
    <property type="match status" value="1"/>
</dbReference>
<evidence type="ECO:0000256" key="2">
    <source>
        <dbReference type="SAM" id="Coils"/>
    </source>
</evidence>
<feature type="coiled-coil region" evidence="2">
    <location>
        <begin position="94"/>
        <end position="121"/>
    </location>
</feature>
<sequence length="536" mass="60686">MKQHLIFTILFAILSGWANGQITEAELKAQKDKLQQQNSSLKKEISGLNKDLQKNQTESKTSLLYVQNLDKKIIAQSQLVNGLTKEKRFIEDEIYLTQLEINKLSRELVELRKEYKEILVKAYKNKSVENKLLFVLSSESLSQAFRRIKYIEKYSEYQLGKADEILAKTKQIEKEKSAREKSKMEKESVLAQQSIMKDELEVEKGAKQKVIEEYKKNAGEISQRIAEKQRQQKGVDSEIKRIIDEEIKLAKIRAEKDKKDWDAAAKTNTIASYQTYLNTWPGGDYSNAAQRNIQQLEADNKGWQTARGSHTKAAYQSYLKNFPQGQFASTARVEIGKFEKAEEEQRLAKEKAEREAELANKPVENVVVKPVETPKPVENPKPDPAPKQDFADRSNSAELSSDFSNNRGRLPWPVAKGQIVGRFGENPHPILANIVINNDGVDIATNKGSNARAVFEGEVTAIISIPGGNRTLLIRHGTYYTVYNNLSFVSVKKGDKVKRGQDLGRIYTDENGDTILKFEVRSGSTKQNPESWLGGN</sequence>
<dbReference type="CDD" id="cd12797">
    <property type="entry name" value="M23_peptidase"/>
    <property type="match status" value="1"/>
</dbReference>
<dbReference type="InterPro" id="IPR050570">
    <property type="entry name" value="Cell_wall_metabolism_enzyme"/>
</dbReference>
<evidence type="ECO:0000256" key="3">
    <source>
        <dbReference type="SAM" id="MobiDB-lite"/>
    </source>
</evidence>
<keyword evidence="2" id="KW-0175">Coiled coil</keyword>
<dbReference type="AlphaFoldDB" id="A0A1W1YA11"/>
<evidence type="ECO:0000256" key="4">
    <source>
        <dbReference type="SAM" id="SignalP"/>
    </source>
</evidence>
<keyword evidence="6" id="KW-0378">Hydrolase</keyword>
<name>A0A1W1YA11_9FLAO</name>
<organism evidence="6 7">
    <name type="scientific">Moheibacter sediminis</name>
    <dbReference type="NCBI Taxonomy" id="1434700"/>
    <lineage>
        <taxon>Bacteria</taxon>
        <taxon>Pseudomonadati</taxon>
        <taxon>Bacteroidota</taxon>
        <taxon>Flavobacteriia</taxon>
        <taxon>Flavobacteriales</taxon>
        <taxon>Weeksellaceae</taxon>
        <taxon>Moheibacter</taxon>
    </lineage>
</organism>
<protein>
    <submittedName>
        <fullName evidence="6">Septal ring factor EnvC, activator of murein hydrolases AmiA and AmiB</fullName>
    </submittedName>
</protein>
<reference evidence="6 7" key="1">
    <citation type="submission" date="2017-04" db="EMBL/GenBank/DDBJ databases">
        <authorList>
            <person name="Afonso C.L."/>
            <person name="Miller P.J."/>
            <person name="Scott M.A."/>
            <person name="Spackman E."/>
            <person name="Goraichik I."/>
            <person name="Dimitrov K.M."/>
            <person name="Suarez D.L."/>
            <person name="Swayne D.E."/>
        </authorList>
    </citation>
    <scope>NUCLEOTIDE SEQUENCE [LARGE SCALE GENOMIC DNA]</scope>
    <source>
        <strain evidence="6 7">CGMCC 1.12708</strain>
    </source>
</reference>
<proteinExistence type="predicted"/>
<evidence type="ECO:0000259" key="5">
    <source>
        <dbReference type="Pfam" id="PF01551"/>
    </source>
</evidence>
<feature type="chain" id="PRO_5012641983" evidence="4">
    <location>
        <begin position="21"/>
        <end position="536"/>
    </location>
</feature>
<dbReference type="Proteomes" id="UP000192393">
    <property type="component" value="Unassembled WGS sequence"/>
</dbReference>
<feature type="region of interest" description="Disordered" evidence="3">
    <location>
        <begin position="365"/>
        <end position="407"/>
    </location>
</feature>
<gene>
    <name evidence="6" type="ORF">SAMN06296427_101174</name>
</gene>
<evidence type="ECO:0000313" key="7">
    <source>
        <dbReference type="Proteomes" id="UP000192393"/>
    </source>
</evidence>
<evidence type="ECO:0000256" key="1">
    <source>
        <dbReference type="ARBA" id="ARBA00022729"/>
    </source>
</evidence>